<dbReference type="Proteomes" id="UP000053237">
    <property type="component" value="Unassembled WGS sequence"/>
</dbReference>
<accession>A0A024GLV4</accession>
<feature type="compositionally biased region" description="Basic and acidic residues" evidence="1">
    <location>
        <begin position="191"/>
        <end position="202"/>
    </location>
</feature>
<dbReference type="AlphaFoldDB" id="A0A024GLV4"/>
<feature type="signal peptide" evidence="2">
    <location>
        <begin position="1"/>
        <end position="19"/>
    </location>
</feature>
<dbReference type="InterPro" id="IPR002200">
    <property type="entry name" value="Elicitin"/>
</dbReference>
<feature type="compositionally biased region" description="Low complexity" evidence="1">
    <location>
        <begin position="24"/>
        <end position="57"/>
    </location>
</feature>
<evidence type="ECO:0008006" key="5">
    <source>
        <dbReference type="Google" id="ProtNLM"/>
    </source>
</evidence>
<dbReference type="Pfam" id="PF00964">
    <property type="entry name" value="Elicitin"/>
    <property type="match status" value="1"/>
</dbReference>
<keyword evidence="4" id="KW-1185">Reference proteome</keyword>
<protein>
    <recommendedName>
        <fullName evidence="5">Elicitin-like protein</fullName>
    </recommendedName>
</protein>
<sequence>MKTTTFSLISATLALYTAGQDAPSNATTMNTASNMNDDSSNNMDTPSSNMQNNMPSNNMRPVANNEMTIVSPSPMNTDRPMCNDTVTKMAIKQWKDVISFTSCSKAVSMPIKSINDVAKLSTENLLKMCSSPECIKPFSDMASSTVYKSCDVMYDGKKQNLAVEAGKISDMCKKDDKDEKLSGSTDNSVDAEPKESVADPTVKDEKSSAAFHSFSAVCIAVTFFVLASY</sequence>
<dbReference type="EMBL" id="CAIX01000165">
    <property type="protein sequence ID" value="CCI47317.1"/>
    <property type="molecule type" value="Genomic_DNA"/>
</dbReference>
<reference evidence="3 4" key="1">
    <citation type="submission" date="2012-05" db="EMBL/GenBank/DDBJ databases">
        <title>Recombination and specialization in a pathogen metapopulation.</title>
        <authorList>
            <person name="Gardiner A."/>
            <person name="Kemen E."/>
            <person name="Schultz-Larsen T."/>
            <person name="MacLean D."/>
            <person name="Van Oosterhout C."/>
            <person name="Jones J.D.G."/>
        </authorList>
    </citation>
    <scope>NUCLEOTIDE SEQUENCE [LARGE SCALE GENOMIC DNA]</scope>
    <source>
        <strain evidence="3 4">Ac Nc2</strain>
    </source>
</reference>
<feature type="chain" id="PRO_5001529577" description="Elicitin-like protein" evidence="2">
    <location>
        <begin position="20"/>
        <end position="229"/>
    </location>
</feature>
<organism evidence="3 4">
    <name type="scientific">Albugo candida</name>
    <dbReference type="NCBI Taxonomy" id="65357"/>
    <lineage>
        <taxon>Eukaryota</taxon>
        <taxon>Sar</taxon>
        <taxon>Stramenopiles</taxon>
        <taxon>Oomycota</taxon>
        <taxon>Peronosporomycetes</taxon>
        <taxon>Albuginales</taxon>
        <taxon>Albuginaceae</taxon>
        <taxon>Albugo</taxon>
    </lineage>
</organism>
<evidence type="ECO:0000313" key="4">
    <source>
        <dbReference type="Proteomes" id="UP000053237"/>
    </source>
</evidence>
<feature type="region of interest" description="Disordered" evidence="1">
    <location>
        <begin position="175"/>
        <end position="202"/>
    </location>
</feature>
<keyword evidence="2" id="KW-0732">Signal</keyword>
<feature type="region of interest" description="Disordered" evidence="1">
    <location>
        <begin position="21"/>
        <end position="57"/>
    </location>
</feature>
<dbReference type="InParanoid" id="A0A024GLV4"/>
<dbReference type="GO" id="GO:0005576">
    <property type="term" value="C:extracellular region"/>
    <property type="evidence" value="ECO:0007669"/>
    <property type="project" value="InterPro"/>
</dbReference>
<comment type="caution">
    <text evidence="3">The sequence shown here is derived from an EMBL/GenBank/DDBJ whole genome shotgun (WGS) entry which is preliminary data.</text>
</comment>
<proteinExistence type="predicted"/>
<evidence type="ECO:0000313" key="3">
    <source>
        <dbReference type="EMBL" id="CCI47317.1"/>
    </source>
</evidence>
<name>A0A024GLV4_9STRA</name>
<evidence type="ECO:0000256" key="1">
    <source>
        <dbReference type="SAM" id="MobiDB-lite"/>
    </source>
</evidence>
<evidence type="ECO:0000256" key="2">
    <source>
        <dbReference type="SAM" id="SignalP"/>
    </source>
</evidence>
<gene>
    <name evidence="3" type="ORF">BN9_083240</name>
</gene>